<keyword evidence="5 11" id="KW-0256">Endoplasmic reticulum</keyword>
<reference evidence="12 13" key="1">
    <citation type="journal article" date="2018" name="PLoS ONE">
        <title>The draft genome of Kipferlia bialata reveals reductive genome evolution in fornicate parasites.</title>
        <authorList>
            <person name="Tanifuji G."/>
            <person name="Takabayashi S."/>
            <person name="Kume K."/>
            <person name="Takagi M."/>
            <person name="Nakayama T."/>
            <person name="Kamikawa R."/>
            <person name="Inagaki Y."/>
            <person name="Hashimoto T."/>
        </authorList>
    </citation>
    <scope>NUCLEOTIDE SEQUENCE [LARGE SCALE GENOMIC DNA]</scope>
    <source>
        <strain evidence="12">NY0173</strain>
    </source>
</reference>
<comment type="similarity">
    <text evidence="2 11">Belongs to the ERD2 family.</text>
</comment>
<evidence type="ECO:0000256" key="8">
    <source>
        <dbReference type="ARBA" id="ARBA00022989"/>
    </source>
</evidence>
<dbReference type="PRINTS" id="PR00660">
    <property type="entry name" value="ERLUMENR"/>
</dbReference>
<proteinExistence type="inferred from homology"/>
<feature type="transmembrane region" description="Helical" evidence="11">
    <location>
        <begin position="20"/>
        <end position="42"/>
    </location>
</feature>
<dbReference type="InterPro" id="IPR000133">
    <property type="entry name" value="ER_ret_rcpt"/>
</dbReference>
<dbReference type="PANTHER" id="PTHR10585">
    <property type="entry name" value="ER LUMEN PROTEIN RETAINING RECEPTOR"/>
    <property type="match status" value="1"/>
</dbReference>
<feature type="transmembrane region" description="Helical" evidence="11">
    <location>
        <begin position="54"/>
        <end position="71"/>
    </location>
</feature>
<comment type="subcellular location">
    <subcellularLocation>
        <location evidence="1 11">Endoplasmic reticulum membrane</location>
        <topology evidence="1 11">Multi-pass membrane protein</topology>
    </subcellularLocation>
</comment>
<evidence type="ECO:0000256" key="6">
    <source>
        <dbReference type="ARBA" id="ARBA00022892"/>
    </source>
</evidence>
<evidence type="ECO:0000256" key="11">
    <source>
        <dbReference type="RuleBase" id="RU000634"/>
    </source>
</evidence>
<keyword evidence="7 11" id="KW-0653">Protein transport</keyword>
<comment type="caution">
    <text evidence="11">Lacks conserved residue(s) required for the propagation of feature annotation.</text>
</comment>
<dbReference type="GO" id="GO:0015031">
    <property type="term" value="P:protein transport"/>
    <property type="evidence" value="ECO:0007669"/>
    <property type="project" value="UniProtKB-KW"/>
</dbReference>
<evidence type="ECO:0000256" key="5">
    <source>
        <dbReference type="ARBA" id="ARBA00022824"/>
    </source>
</evidence>
<feature type="non-terminal residue" evidence="12">
    <location>
        <position position="1"/>
    </location>
</feature>
<keyword evidence="8 11" id="KW-1133">Transmembrane helix</keyword>
<dbReference type="GO" id="GO:0016192">
    <property type="term" value="P:vesicle-mediated transport"/>
    <property type="evidence" value="ECO:0007669"/>
    <property type="project" value="UniProtKB-KW"/>
</dbReference>
<evidence type="ECO:0000256" key="4">
    <source>
        <dbReference type="ARBA" id="ARBA00022692"/>
    </source>
</evidence>
<keyword evidence="13" id="KW-1185">Reference proteome</keyword>
<keyword evidence="10 11" id="KW-0675">Receptor</keyword>
<evidence type="ECO:0000256" key="9">
    <source>
        <dbReference type="ARBA" id="ARBA00023136"/>
    </source>
</evidence>
<feature type="transmembrane region" description="Helical" evidence="11">
    <location>
        <begin position="108"/>
        <end position="128"/>
    </location>
</feature>
<evidence type="ECO:0000313" key="12">
    <source>
        <dbReference type="EMBL" id="GIQ86975.1"/>
    </source>
</evidence>
<name>A0A9K3D2F5_9EUKA</name>
<keyword evidence="6" id="KW-0931">ER-Golgi transport</keyword>
<evidence type="ECO:0000256" key="1">
    <source>
        <dbReference type="ARBA" id="ARBA00004477"/>
    </source>
</evidence>
<dbReference type="OrthoDB" id="7694678at2759"/>
<dbReference type="GO" id="GO:0006621">
    <property type="term" value="P:protein retention in ER lumen"/>
    <property type="evidence" value="ECO:0007669"/>
    <property type="project" value="InterPro"/>
</dbReference>
<evidence type="ECO:0000256" key="7">
    <source>
        <dbReference type="ARBA" id="ARBA00022927"/>
    </source>
</evidence>
<keyword evidence="9 11" id="KW-0472">Membrane</keyword>
<dbReference type="PROSITE" id="PS00952">
    <property type="entry name" value="ER_LUMEN_RECEPTOR_2"/>
    <property type="match status" value="1"/>
</dbReference>
<dbReference type="Proteomes" id="UP000265618">
    <property type="component" value="Unassembled WGS sequence"/>
</dbReference>
<dbReference type="AlphaFoldDB" id="A0A9K3D2F5"/>
<evidence type="ECO:0000313" key="13">
    <source>
        <dbReference type="Proteomes" id="UP000265618"/>
    </source>
</evidence>
<evidence type="ECO:0000256" key="10">
    <source>
        <dbReference type="ARBA" id="ARBA00023170"/>
    </source>
</evidence>
<gene>
    <name evidence="12" type="ORF">KIPB_008925</name>
</gene>
<accession>A0A9K3D2F5</accession>
<comment type="caution">
    <text evidence="12">The sequence shown here is derived from an EMBL/GenBank/DDBJ whole genome shotgun (WGS) entry which is preliminary data.</text>
</comment>
<keyword evidence="4 11" id="KW-0812">Transmembrane</keyword>
<dbReference type="EMBL" id="BDIP01002890">
    <property type="protein sequence ID" value="GIQ86975.1"/>
    <property type="molecule type" value="Genomic_DNA"/>
</dbReference>
<protein>
    <recommendedName>
        <fullName evidence="11">ER lumen protein-retaining receptor</fullName>
    </recommendedName>
</protein>
<keyword evidence="3 11" id="KW-0813">Transport</keyword>
<sequence>LIVFMLRYWDLAWNWMSVYLILFKIFYLGITVYTIYLIAFKYKASYQQANDRMPVLYMILPCILVGVIFAPRKTPFVISWSISLCLESVAILPQIYQTWRTRVVDNLHGNYVASLGVYRLFYLINWWYRNRVESVRTPSIVWITALIQTALYSDFLWYWVKSKVTNKKLVLPQ</sequence>
<dbReference type="GO" id="GO:0046923">
    <property type="term" value="F:ER retention sequence binding"/>
    <property type="evidence" value="ECO:0007669"/>
    <property type="project" value="InterPro"/>
</dbReference>
<feature type="transmembrane region" description="Helical" evidence="11">
    <location>
        <begin position="140"/>
        <end position="160"/>
    </location>
</feature>
<feature type="transmembrane region" description="Helical" evidence="11">
    <location>
        <begin position="77"/>
        <end position="96"/>
    </location>
</feature>
<organism evidence="12 13">
    <name type="scientific">Kipferlia bialata</name>
    <dbReference type="NCBI Taxonomy" id="797122"/>
    <lineage>
        <taxon>Eukaryota</taxon>
        <taxon>Metamonada</taxon>
        <taxon>Carpediemonas-like organisms</taxon>
        <taxon>Kipferlia</taxon>
    </lineage>
</organism>
<dbReference type="Pfam" id="PF00810">
    <property type="entry name" value="ER_lumen_recept"/>
    <property type="match status" value="1"/>
</dbReference>
<evidence type="ECO:0000256" key="2">
    <source>
        <dbReference type="ARBA" id="ARBA00010120"/>
    </source>
</evidence>
<dbReference type="GO" id="GO:0005789">
    <property type="term" value="C:endoplasmic reticulum membrane"/>
    <property type="evidence" value="ECO:0007669"/>
    <property type="project" value="UniProtKB-SubCell"/>
</dbReference>
<evidence type="ECO:0000256" key="3">
    <source>
        <dbReference type="ARBA" id="ARBA00022448"/>
    </source>
</evidence>